<dbReference type="OrthoDB" id="14784at2759"/>
<sequence length="558" mass="63828">MLRNNFANKIIKCQIGENFCGGKNTIILCGLMNIMNKGRSVNWHRSFVHQVLVGRSDGRHCRSSSKEIPKTMTQLRTITNGSDYEKESKCQKGEKKREMYSESGGSNMNIKNEKKLIEEEMKKLKEEMINDRGKHKKVLLFIFFCLLSLYMYFESYDPEFFMYDIMLKLFLKYVDGETCHNIFLFLGKYNMLPYDTSRDSIYSSSKIKNISFINPFGVAAGFDKNGVCIDAILKLGFSFIEIGTITPRPQKGNEKPRIFRDVETRSIINSCGFNNMGCDEVTNNLINFRDKQKKDKLLSKHIVGVSLGKNKDSVDILDDLKYCIGKIARYADYIAINVSSPNTPGLRDNQESEKLYNIILQTKEEIEKLERHMESTKDKKEGNPSQSHSRSQSQNQNKNLKDIWLNTTKQKPLIFVKLAPDLEEMEKKKIAQVLVKTGIDGMIICNTTTRNFNIKSFENKKGGVSGQKLKDMSTNFISQMYNYTNKKIPIIASGGIFSGADALEKIEAGASVCQLYSCLVFNGMKTAVKIKREFDHLLYQRGYYNLEDAIGKGFKKNY</sequence>
<comment type="catalytic activity">
    <reaction evidence="11">
        <text>(S)-dihydroorotate + a quinone = orotate + a quinol</text>
        <dbReference type="Rhea" id="RHEA:30187"/>
        <dbReference type="ChEBI" id="CHEBI:24646"/>
        <dbReference type="ChEBI" id="CHEBI:30839"/>
        <dbReference type="ChEBI" id="CHEBI:30864"/>
        <dbReference type="ChEBI" id="CHEBI:132124"/>
        <dbReference type="EC" id="1.3.5.2"/>
    </reaction>
</comment>
<keyword evidence="14" id="KW-1133">Transmembrane helix</keyword>
<dbReference type="GeneID" id="39748719"/>
<evidence type="ECO:0000256" key="6">
    <source>
        <dbReference type="ARBA" id="ARBA00017599"/>
    </source>
</evidence>
<evidence type="ECO:0000256" key="8">
    <source>
        <dbReference type="ARBA" id="ARBA00022643"/>
    </source>
</evidence>
<evidence type="ECO:0000256" key="10">
    <source>
        <dbReference type="ARBA" id="ARBA00023136"/>
    </source>
</evidence>
<feature type="transmembrane region" description="Helical" evidence="14">
    <location>
        <begin position="138"/>
        <end position="153"/>
    </location>
</feature>
<evidence type="ECO:0000256" key="1">
    <source>
        <dbReference type="ARBA" id="ARBA00001917"/>
    </source>
</evidence>
<comment type="cofactor">
    <cofactor evidence="1">
        <name>FMN</name>
        <dbReference type="ChEBI" id="CHEBI:58210"/>
    </cofactor>
</comment>
<proteinExistence type="inferred from homology"/>
<dbReference type="AlphaFoldDB" id="A0A1Y1JL96"/>
<dbReference type="SUPFAM" id="SSF51395">
    <property type="entry name" value="FMN-linked oxidoreductases"/>
    <property type="match status" value="1"/>
</dbReference>
<evidence type="ECO:0000256" key="7">
    <source>
        <dbReference type="ARBA" id="ARBA00022630"/>
    </source>
</evidence>
<dbReference type="UniPathway" id="UPA00070">
    <property type="reaction ID" value="UER00946"/>
</dbReference>
<comment type="similarity">
    <text evidence="4">Belongs to the dihydroorotate dehydrogenase family. Type 2 subfamily.</text>
</comment>
<dbReference type="OMA" id="IYGTDTR"/>
<evidence type="ECO:0000313" key="16">
    <source>
        <dbReference type="EMBL" id="GAW81987.1"/>
    </source>
</evidence>
<feature type="domain" description="Dihydroorotate dehydrogenase catalytic" evidence="15">
    <location>
        <begin position="205"/>
        <end position="538"/>
    </location>
</feature>
<evidence type="ECO:0000256" key="9">
    <source>
        <dbReference type="ARBA" id="ARBA00023002"/>
    </source>
</evidence>
<keyword evidence="7" id="KW-0285">Flavoprotein</keyword>
<protein>
    <recommendedName>
        <fullName evidence="6">Dihydroorotate dehydrogenase (quinone), mitochondrial</fullName>
        <ecNumber evidence="5">1.3.5.2</ecNumber>
    </recommendedName>
</protein>
<dbReference type="InterPro" id="IPR050074">
    <property type="entry name" value="DHO_dehydrogenase"/>
</dbReference>
<feature type="region of interest" description="Disordered" evidence="13">
    <location>
        <begin position="371"/>
        <end position="398"/>
    </location>
</feature>
<dbReference type="Gene3D" id="3.20.20.70">
    <property type="entry name" value="Aldolase class I"/>
    <property type="match status" value="1"/>
</dbReference>
<dbReference type="GO" id="GO:0106430">
    <property type="term" value="F:dihydroorotate dehydrogenase (quinone) activity"/>
    <property type="evidence" value="ECO:0007669"/>
    <property type="project" value="UniProtKB-EC"/>
</dbReference>
<dbReference type="PROSITE" id="PS00912">
    <property type="entry name" value="DHODEHASE_2"/>
    <property type="match status" value="1"/>
</dbReference>
<dbReference type="NCBIfam" id="NF003652">
    <property type="entry name" value="PRK05286.2-5"/>
    <property type="match status" value="1"/>
</dbReference>
<dbReference type="GO" id="GO:0006207">
    <property type="term" value="P:'de novo' pyrimidine nucleobase biosynthetic process"/>
    <property type="evidence" value="ECO:0007669"/>
    <property type="project" value="InterPro"/>
</dbReference>
<dbReference type="InterPro" id="IPR005720">
    <property type="entry name" value="Dihydroorotate_DH_cat"/>
</dbReference>
<comment type="pathway">
    <text evidence="3">Pyrimidine metabolism; UMP biosynthesis via de novo pathway; orotate from (S)-dihydroorotate (quinone route): step 1/1.</text>
</comment>
<keyword evidence="17" id="KW-1185">Reference proteome</keyword>
<comment type="subcellular location">
    <subcellularLocation>
        <location evidence="2">Membrane</location>
    </subcellularLocation>
</comment>
<comment type="caution">
    <text evidence="16">The sequence shown here is derived from an EMBL/GenBank/DDBJ whole genome shotgun (WGS) entry which is preliminary data.</text>
</comment>
<keyword evidence="8" id="KW-0288">FMN</keyword>
<dbReference type="EC" id="1.3.5.2" evidence="5"/>
<name>A0A1Y1JL96_PLAGO</name>
<evidence type="ECO:0000256" key="11">
    <source>
        <dbReference type="ARBA" id="ARBA00048639"/>
    </source>
</evidence>
<evidence type="ECO:0000256" key="4">
    <source>
        <dbReference type="ARBA" id="ARBA00005359"/>
    </source>
</evidence>
<evidence type="ECO:0000256" key="5">
    <source>
        <dbReference type="ARBA" id="ARBA00012791"/>
    </source>
</evidence>
<evidence type="ECO:0000256" key="14">
    <source>
        <dbReference type="SAM" id="Phobius"/>
    </source>
</evidence>
<evidence type="ECO:0000256" key="3">
    <source>
        <dbReference type="ARBA" id="ARBA00005161"/>
    </source>
</evidence>
<keyword evidence="12" id="KW-0175">Coiled coil</keyword>
<reference evidence="17" key="1">
    <citation type="submission" date="2017-04" db="EMBL/GenBank/DDBJ databases">
        <title>Plasmodium gonderi genome.</title>
        <authorList>
            <person name="Arisue N."/>
            <person name="Honma H."/>
            <person name="Kawai S."/>
            <person name="Tougan T."/>
            <person name="Tanabe K."/>
            <person name="Horii T."/>
        </authorList>
    </citation>
    <scope>NUCLEOTIDE SEQUENCE [LARGE SCALE GENOMIC DNA]</scope>
    <source>
        <strain evidence="17">ATCC 30045</strain>
    </source>
</reference>
<dbReference type="GO" id="GO:0044205">
    <property type="term" value="P:'de novo' UMP biosynthetic process"/>
    <property type="evidence" value="ECO:0007669"/>
    <property type="project" value="UniProtKB-UniPathway"/>
</dbReference>
<keyword evidence="9" id="KW-0560">Oxidoreductase</keyword>
<feature type="compositionally biased region" description="Low complexity" evidence="13">
    <location>
        <begin position="383"/>
        <end position="398"/>
    </location>
</feature>
<feature type="compositionally biased region" description="Basic and acidic residues" evidence="13">
    <location>
        <begin position="371"/>
        <end position="382"/>
    </location>
</feature>
<dbReference type="Pfam" id="PF01180">
    <property type="entry name" value="DHO_dh"/>
    <property type="match status" value="1"/>
</dbReference>
<evidence type="ECO:0000259" key="15">
    <source>
        <dbReference type="Pfam" id="PF01180"/>
    </source>
</evidence>
<dbReference type="PROSITE" id="PS00911">
    <property type="entry name" value="DHODEHASE_1"/>
    <property type="match status" value="1"/>
</dbReference>
<accession>A0A1Y1JL96</accession>
<dbReference type="Proteomes" id="UP000195521">
    <property type="component" value="Unassembled WGS sequence"/>
</dbReference>
<keyword evidence="14" id="KW-0812">Transmembrane</keyword>
<evidence type="ECO:0000256" key="12">
    <source>
        <dbReference type="SAM" id="Coils"/>
    </source>
</evidence>
<dbReference type="PANTHER" id="PTHR48109">
    <property type="entry name" value="DIHYDROOROTATE DEHYDROGENASE (QUINONE), MITOCHONDRIAL-RELATED"/>
    <property type="match status" value="1"/>
</dbReference>
<gene>
    <name evidence="16" type="ORF">PGO_114410</name>
</gene>
<dbReference type="RefSeq" id="XP_028544576.1">
    <property type="nucleotide sequence ID" value="XM_028688775.1"/>
</dbReference>
<keyword evidence="10 14" id="KW-0472">Membrane</keyword>
<dbReference type="PANTHER" id="PTHR48109:SF4">
    <property type="entry name" value="DIHYDROOROTATE DEHYDROGENASE (QUINONE), MITOCHONDRIAL"/>
    <property type="match status" value="1"/>
</dbReference>
<evidence type="ECO:0000256" key="13">
    <source>
        <dbReference type="SAM" id="MobiDB-lite"/>
    </source>
</evidence>
<dbReference type="InterPro" id="IPR013785">
    <property type="entry name" value="Aldolase_TIM"/>
</dbReference>
<dbReference type="GO" id="GO:0005743">
    <property type="term" value="C:mitochondrial inner membrane"/>
    <property type="evidence" value="ECO:0007669"/>
    <property type="project" value="TreeGrafter"/>
</dbReference>
<evidence type="ECO:0000256" key="2">
    <source>
        <dbReference type="ARBA" id="ARBA00004370"/>
    </source>
</evidence>
<dbReference type="EMBL" id="BDQF01000012">
    <property type="protein sequence ID" value="GAW81987.1"/>
    <property type="molecule type" value="Genomic_DNA"/>
</dbReference>
<organism evidence="16 17">
    <name type="scientific">Plasmodium gonderi</name>
    <dbReference type="NCBI Taxonomy" id="77519"/>
    <lineage>
        <taxon>Eukaryota</taxon>
        <taxon>Sar</taxon>
        <taxon>Alveolata</taxon>
        <taxon>Apicomplexa</taxon>
        <taxon>Aconoidasida</taxon>
        <taxon>Haemosporida</taxon>
        <taxon>Plasmodiidae</taxon>
        <taxon>Plasmodium</taxon>
        <taxon>Plasmodium (Plasmodium)</taxon>
    </lineage>
</organism>
<dbReference type="InterPro" id="IPR001295">
    <property type="entry name" value="Dihydroorotate_DH_CS"/>
</dbReference>
<dbReference type="InterPro" id="IPR005719">
    <property type="entry name" value="Dihydroorotate_DH_2"/>
</dbReference>
<feature type="coiled-coil region" evidence="12">
    <location>
        <begin position="107"/>
        <end position="134"/>
    </location>
</feature>
<dbReference type="CDD" id="cd04738">
    <property type="entry name" value="DHOD_2_like"/>
    <property type="match status" value="1"/>
</dbReference>
<evidence type="ECO:0000313" key="17">
    <source>
        <dbReference type="Proteomes" id="UP000195521"/>
    </source>
</evidence>